<comment type="caution">
    <text evidence="4">The sequence shown here is derived from an EMBL/GenBank/DDBJ whole genome shotgun (WGS) entry which is preliminary data.</text>
</comment>
<evidence type="ECO:0000259" key="3">
    <source>
        <dbReference type="PROSITE" id="PS51740"/>
    </source>
</evidence>
<dbReference type="RefSeq" id="WP_104520145.1">
    <property type="nucleotide sequence ID" value="NZ_NHRY01000194.1"/>
</dbReference>
<accession>A0A2S6N9G6</accession>
<dbReference type="Gene3D" id="2.10.260.10">
    <property type="match status" value="1"/>
</dbReference>
<keyword evidence="5" id="KW-1185">Reference proteome</keyword>
<feature type="domain" description="SpoVT-AbrB" evidence="3">
    <location>
        <begin position="20"/>
        <end position="60"/>
    </location>
</feature>
<comment type="similarity">
    <text evidence="1">Belongs to the VapB family.</text>
</comment>
<keyword evidence="2 4" id="KW-0238">DNA-binding</keyword>
<dbReference type="PANTHER" id="PTHR37550:SF1">
    <property type="entry name" value="SSL1300 PROTEIN"/>
    <property type="match status" value="1"/>
</dbReference>
<gene>
    <name evidence="4" type="ORF">CCS01_17680</name>
</gene>
<dbReference type="InterPro" id="IPR007159">
    <property type="entry name" value="SpoVT-AbrB_dom"/>
</dbReference>
<dbReference type="GO" id="GO:0003677">
    <property type="term" value="F:DNA binding"/>
    <property type="evidence" value="ECO:0007669"/>
    <property type="project" value="UniProtKB-UniRule"/>
</dbReference>
<dbReference type="PROSITE" id="PS51740">
    <property type="entry name" value="SPOVT_ABRB"/>
    <property type="match status" value="1"/>
</dbReference>
<dbReference type="AlphaFoldDB" id="A0A2S6N9G6"/>
<protein>
    <submittedName>
        <fullName evidence="4">AbrB/MazE/SpoVT family DNA-binding domain-containing protein</fullName>
    </submittedName>
</protein>
<dbReference type="InterPro" id="IPR051734">
    <property type="entry name" value="VapB_TA_antitoxins"/>
</dbReference>
<organism evidence="4 5">
    <name type="scientific">Rhodopila globiformis</name>
    <name type="common">Rhodopseudomonas globiformis</name>
    <dbReference type="NCBI Taxonomy" id="1071"/>
    <lineage>
        <taxon>Bacteria</taxon>
        <taxon>Pseudomonadati</taxon>
        <taxon>Pseudomonadota</taxon>
        <taxon>Alphaproteobacteria</taxon>
        <taxon>Acetobacterales</taxon>
        <taxon>Acetobacteraceae</taxon>
        <taxon>Rhodopila</taxon>
    </lineage>
</organism>
<sequence length="92" mass="10275">MAYTTKANTVPRPNPAPRRVRLFRNNRNQAIRIPVEFELPGSEAIISRDGDRLIIQPVRTGTLLALLASWEPLDEAFPDVDATLQPLADVNL</sequence>
<evidence type="ECO:0000313" key="5">
    <source>
        <dbReference type="Proteomes" id="UP000239724"/>
    </source>
</evidence>
<proteinExistence type="inferred from homology"/>
<dbReference type="SMART" id="SM00966">
    <property type="entry name" value="SpoVT_AbrB"/>
    <property type="match status" value="1"/>
</dbReference>
<dbReference type="PANTHER" id="PTHR37550">
    <property type="entry name" value="ANTITOXIN VAPB1"/>
    <property type="match status" value="1"/>
</dbReference>
<dbReference type="InterPro" id="IPR037914">
    <property type="entry name" value="SpoVT-AbrB_sf"/>
</dbReference>
<dbReference type="Proteomes" id="UP000239724">
    <property type="component" value="Unassembled WGS sequence"/>
</dbReference>
<evidence type="ECO:0000256" key="2">
    <source>
        <dbReference type="PROSITE-ProRule" id="PRU01076"/>
    </source>
</evidence>
<evidence type="ECO:0000313" key="4">
    <source>
        <dbReference type="EMBL" id="PPQ31249.1"/>
    </source>
</evidence>
<evidence type="ECO:0000256" key="1">
    <source>
        <dbReference type="ARBA" id="ARBA00007924"/>
    </source>
</evidence>
<reference evidence="4 5" key="1">
    <citation type="journal article" date="2018" name="Arch. Microbiol.">
        <title>New insights into the metabolic potential of the phototrophic purple bacterium Rhodopila globiformis DSM 161(T) from its draft genome sequence and evidence for a vanadium-dependent nitrogenase.</title>
        <authorList>
            <person name="Imhoff J.F."/>
            <person name="Rahn T."/>
            <person name="Kunzel S."/>
            <person name="Neulinger S.C."/>
        </authorList>
    </citation>
    <scope>NUCLEOTIDE SEQUENCE [LARGE SCALE GENOMIC DNA]</scope>
    <source>
        <strain evidence="4 5">DSM 161</strain>
    </source>
</reference>
<name>A0A2S6N9G6_RHOGL</name>
<dbReference type="EMBL" id="NHRY01000194">
    <property type="protein sequence ID" value="PPQ31249.1"/>
    <property type="molecule type" value="Genomic_DNA"/>
</dbReference>
<dbReference type="OrthoDB" id="7173678at2"/>
<dbReference type="SUPFAM" id="SSF89447">
    <property type="entry name" value="AbrB/MazE/MraZ-like"/>
    <property type="match status" value="1"/>
</dbReference>